<feature type="compositionally biased region" description="Polar residues" evidence="1">
    <location>
        <begin position="760"/>
        <end position="776"/>
    </location>
</feature>
<accession>A0A1A6AAN9</accession>
<dbReference type="Proteomes" id="UP000078595">
    <property type="component" value="Chromosome 3"/>
</dbReference>
<keyword evidence="4" id="KW-1185">Reference proteome</keyword>
<reference evidence="3" key="3">
    <citation type="submission" date="2024-02" db="EMBL/GenBank/DDBJ databases">
        <title>Comparative genomics of Cryptococcus and Kwoniella reveals pathogenesis evolution and contrasting modes of karyotype evolution via chromosome fusion or intercentromeric recombination.</title>
        <authorList>
            <person name="Coelho M.A."/>
            <person name="David-Palma M."/>
            <person name="Shea T."/>
            <person name="Bowers K."/>
            <person name="McGinley-Smith S."/>
            <person name="Mohammad A.W."/>
            <person name="Gnirke A."/>
            <person name="Yurkov A.M."/>
            <person name="Nowrousian M."/>
            <person name="Sun S."/>
            <person name="Cuomo C.A."/>
            <person name="Heitman J."/>
        </authorList>
    </citation>
    <scope>NUCLEOTIDE SEQUENCE</scope>
    <source>
        <strain evidence="3">CBS 10117</strain>
    </source>
</reference>
<dbReference type="Gene3D" id="2.60.40.640">
    <property type="match status" value="1"/>
</dbReference>
<dbReference type="EMBL" id="CP144532">
    <property type="protein sequence ID" value="WWC60544.1"/>
    <property type="molecule type" value="Genomic_DNA"/>
</dbReference>
<feature type="compositionally biased region" description="Low complexity" evidence="1">
    <location>
        <begin position="565"/>
        <end position="576"/>
    </location>
</feature>
<dbReference type="InterPro" id="IPR014752">
    <property type="entry name" value="Arrestin-like_C"/>
</dbReference>
<organism evidence="2">
    <name type="scientific">Kwoniella dejecticola CBS 10117</name>
    <dbReference type="NCBI Taxonomy" id="1296121"/>
    <lineage>
        <taxon>Eukaryota</taxon>
        <taxon>Fungi</taxon>
        <taxon>Dikarya</taxon>
        <taxon>Basidiomycota</taxon>
        <taxon>Agaricomycotina</taxon>
        <taxon>Tremellomycetes</taxon>
        <taxon>Tremellales</taxon>
        <taxon>Cryptococcaceae</taxon>
        <taxon>Kwoniella</taxon>
    </lineage>
</organism>
<dbReference type="AlphaFoldDB" id="A0A1A6AAN9"/>
<proteinExistence type="predicted"/>
<feature type="region of interest" description="Disordered" evidence="1">
    <location>
        <begin position="473"/>
        <end position="510"/>
    </location>
</feature>
<dbReference type="VEuPathDB" id="FungiDB:I303_03138"/>
<feature type="region of interest" description="Disordered" evidence="1">
    <location>
        <begin position="702"/>
        <end position="833"/>
    </location>
</feature>
<feature type="region of interest" description="Disordered" evidence="1">
    <location>
        <begin position="634"/>
        <end position="685"/>
    </location>
</feature>
<feature type="compositionally biased region" description="Polar residues" evidence="1">
    <location>
        <begin position="602"/>
        <end position="613"/>
    </location>
</feature>
<evidence type="ECO:0000313" key="2">
    <source>
        <dbReference type="EMBL" id="OBR87114.1"/>
    </source>
</evidence>
<reference evidence="2" key="1">
    <citation type="submission" date="2013-07" db="EMBL/GenBank/DDBJ databases">
        <title>The Genome Sequence of Cryptococcus dejecticola CBS10117.</title>
        <authorList>
            <consortium name="The Broad Institute Genome Sequencing Platform"/>
            <person name="Cuomo C."/>
            <person name="Litvintseva A."/>
            <person name="Chen Y."/>
            <person name="Heitman J."/>
            <person name="Sun S."/>
            <person name="Springer D."/>
            <person name="Dromer F."/>
            <person name="Young S.K."/>
            <person name="Zeng Q."/>
            <person name="Gargeya S."/>
            <person name="Fitzgerald M."/>
            <person name="Abouelleil A."/>
            <person name="Alvarado L."/>
            <person name="Berlin A.M."/>
            <person name="Chapman S.B."/>
            <person name="Dewar J."/>
            <person name="Goldberg J."/>
            <person name="Griggs A."/>
            <person name="Gujja S."/>
            <person name="Hansen M."/>
            <person name="Howarth C."/>
            <person name="Imamovic A."/>
            <person name="Larimer J."/>
            <person name="McCowan C."/>
            <person name="Murphy C."/>
            <person name="Pearson M."/>
            <person name="Priest M."/>
            <person name="Roberts A."/>
            <person name="Saif S."/>
            <person name="Shea T."/>
            <person name="Sykes S."/>
            <person name="Wortman J."/>
            <person name="Nusbaum C."/>
            <person name="Birren B."/>
        </authorList>
    </citation>
    <scope>NUCLEOTIDE SEQUENCE [LARGE SCALE GENOMIC DNA]</scope>
    <source>
        <strain evidence="2">CBS 10117</strain>
    </source>
</reference>
<protein>
    <recommendedName>
        <fullName evidence="5">Arrestin C-terminal-like domain-containing protein</fullName>
    </recommendedName>
</protein>
<evidence type="ECO:0008006" key="5">
    <source>
        <dbReference type="Google" id="ProtNLM"/>
    </source>
</evidence>
<dbReference type="GeneID" id="28966837"/>
<name>A0A1A6AAN9_9TREE</name>
<feature type="region of interest" description="Disordered" evidence="1">
    <location>
        <begin position="539"/>
        <end position="581"/>
    </location>
</feature>
<dbReference type="EMBL" id="KI894029">
    <property type="protein sequence ID" value="OBR87114.1"/>
    <property type="molecule type" value="Genomic_DNA"/>
</dbReference>
<feature type="region of interest" description="Disordered" evidence="1">
    <location>
        <begin position="594"/>
        <end position="613"/>
    </location>
</feature>
<evidence type="ECO:0000313" key="4">
    <source>
        <dbReference type="Proteomes" id="UP000078595"/>
    </source>
</evidence>
<reference evidence="3" key="2">
    <citation type="submission" date="2013-07" db="EMBL/GenBank/DDBJ databases">
        <authorList>
            <consortium name="The Broad Institute Genome Sequencing Platform"/>
            <person name="Cuomo C."/>
            <person name="Litvintseva A."/>
            <person name="Chen Y."/>
            <person name="Heitman J."/>
            <person name="Sun S."/>
            <person name="Springer D."/>
            <person name="Dromer F."/>
            <person name="Young S.K."/>
            <person name="Zeng Q."/>
            <person name="Gargeya S."/>
            <person name="Fitzgerald M."/>
            <person name="Abouelleil A."/>
            <person name="Alvarado L."/>
            <person name="Berlin A.M."/>
            <person name="Chapman S.B."/>
            <person name="Dewar J."/>
            <person name="Goldberg J."/>
            <person name="Griggs A."/>
            <person name="Gujja S."/>
            <person name="Hansen M."/>
            <person name="Howarth C."/>
            <person name="Imamovic A."/>
            <person name="Larimer J."/>
            <person name="McCowan C."/>
            <person name="Murphy C."/>
            <person name="Pearson M."/>
            <person name="Priest M."/>
            <person name="Roberts A."/>
            <person name="Saif S."/>
            <person name="Shea T."/>
            <person name="Sykes S."/>
            <person name="Wortman J."/>
            <person name="Nusbaum C."/>
            <person name="Birren B."/>
        </authorList>
    </citation>
    <scope>NUCLEOTIDE SEQUENCE</scope>
    <source>
        <strain evidence="3">CBS 10117</strain>
    </source>
</reference>
<dbReference type="STRING" id="1296121.A0A1A6AAN9"/>
<dbReference type="RefSeq" id="XP_018264956.1">
    <property type="nucleotide sequence ID" value="XM_018406462.1"/>
</dbReference>
<evidence type="ECO:0000256" key="1">
    <source>
        <dbReference type="SAM" id="MobiDB-lite"/>
    </source>
</evidence>
<gene>
    <name evidence="2" type="ORF">I303_03138</name>
    <name evidence="3" type="ORF">I303_103118</name>
</gene>
<evidence type="ECO:0000313" key="3">
    <source>
        <dbReference type="EMBL" id="WWC60544.1"/>
    </source>
</evidence>
<sequence>MLRGELPHTVTSHPLLQLSVELQSSQPLLGEQAENDVPVFHPGEELQGILRVECKQAHALSLGEIKVEIVGSEFAQIEDEIVQNIIWQENIAFQEPGLPVSNACDHDETGSIMTAYHPARAGTTIFPIRCRLPLDLPDSFEMPSASTIYELYASVQISEYGAKSILRSSSKFGIHAALTAEPLTFLGSPFRASKCIREERLGEDIMAEANSLDRWIVEGSKCRVGLKVVNHTNFLTLPPILSTIQRVTIRKFDGNSVVLDHLTGEIIYSGESYVTTPRSEKVMTLLLTIPQGVCTIARCARSSLQVDIIINIRMFLNYSEERKIDLEMTLQVFHTSSLLADMWLSHQAHQIELSQLSAPSYPISAPRTQRRWSAPCQAVMNTLSPPLTPRTPYAPLTPCHAASPNDSPRHVARHSIAELPTTVAQHQVPNRTPPYHPLPVPPHIPYLESLNNVNSLPNHRYHQPAWAIYSVDEAEESRTTRISRHPRETSKKGGRSVSPPFVANSVSPTMTPITSGVSETAARQSAHNVKAALLTSTSPLSVSGPQPIPSRSILGSPHKADSVASITPMSTTTDPTSPFPFSPKPLVFTDPESYFEPKAYSDSGSSPGHQGTQRLNRDTIKSLEAMVVVDEEIVVQQRPDDPSPLDVLPRRRSTRRGSDHRHSILNLFEEESRSSEDGSDSMYKARDHRSCDHHLSLGIVEESVNEDSEEKGAKGVKQSILNLPPMPISSEAKADPNKSARGGRGGRVTSARQLFKDKSTASQPSITLPSPSSAVNAKTGKRHTLSLNMPFTNTPRASAASTQISSSRESTFDARSARAVSGSTETGVDGKNRGAAIGKLRGLIDKYESPTK</sequence>
<dbReference type="KEGG" id="kdj:28966837"/>
<dbReference type="OrthoDB" id="10586591at2759"/>
<feature type="compositionally biased region" description="Polar residues" evidence="1">
    <location>
        <begin position="785"/>
        <end position="809"/>
    </location>
</feature>